<keyword evidence="2" id="KW-1185">Reference proteome</keyword>
<gene>
    <name evidence="1" type="ORF">BAJUN_02700</name>
</gene>
<protein>
    <submittedName>
        <fullName evidence="1">Uncharacterized protein</fullName>
    </submittedName>
</protein>
<evidence type="ECO:0000313" key="2">
    <source>
        <dbReference type="Proteomes" id="UP001057427"/>
    </source>
</evidence>
<evidence type="ECO:0000313" key="1">
    <source>
        <dbReference type="EMBL" id="UTC29876.1"/>
    </source>
</evidence>
<dbReference type="EMBL" id="ON529858">
    <property type="protein sequence ID" value="UTC29876.1"/>
    <property type="molecule type" value="Genomic_DNA"/>
</dbReference>
<proteinExistence type="predicted"/>
<dbReference type="Proteomes" id="UP001057427">
    <property type="component" value="Segment"/>
</dbReference>
<sequence length="159" mass="17900">MARRAGGSKLSFYTDGNLEAAFKRLMNKAVDQYDEALDKKMIRLNELILSRTPVWEGDTIHNWRWSTRAPDFRHEAPVGVPLDTGYTGRLALGDEPRRRANETRPRQSLRGALRAREPVDIYLTNSSDTAALVEYGLAPTPTLSRSRGALRLSIKEVFG</sequence>
<name>A0A9E7N4S4_9CAUD</name>
<organism evidence="1 2">
    <name type="scientific">Brevundimonas phage vB_BgoS-Bajun</name>
    <dbReference type="NCBI Taxonomy" id="2948594"/>
    <lineage>
        <taxon>Viruses</taxon>
        <taxon>Duplodnaviria</taxon>
        <taxon>Heunggongvirae</taxon>
        <taxon>Uroviricota</taxon>
        <taxon>Caudoviricetes</taxon>
        <taxon>Dolichocephalovirinae</taxon>
    </lineage>
</organism>
<reference evidence="1" key="1">
    <citation type="submission" date="2022-05" db="EMBL/GenBank/DDBJ databases">
        <authorList>
            <person name="Friedrich I."/>
            <person name="Poehlein A."/>
            <person name="Schneider D."/>
            <person name="Hertel R."/>
            <person name="Daniel R."/>
        </authorList>
    </citation>
    <scope>NUCLEOTIDE SEQUENCE</scope>
</reference>
<accession>A0A9E7N4S4</accession>